<feature type="region of interest" description="Disordered" evidence="1">
    <location>
        <begin position="60"/>
        <end position="80"/>
    </location>
</feature>
<proteinExistence type="predicted"/>
<reference evidence="2" key="1">
    <citation type="submission" date="2023-03" db="EMBL/GenBank/DDBJ databases">
        <title>Massive genome expansion in bonnet fungi (Mycena s.s.) driven by repeated elements and novel gene families across ecological guilds.</title>
        <authorList>
            <consortium name="Lawrence Berkeley National Laboratory"/>
            <person name="Harder C.B."/>
            <person name="Miyauchi S."/>
            <person name="Viragh M."/>
            <person name="Kuo A."/>
            <person name="Thoen E."/>
            <person name="Andreopoulos B."/>
            <person name="Lu D."/>
            <person name="Skrede I."/>
            <person name="Drula E."/>
            <person name="Henrissat B."/>
            <person name="Morin E."/>
            <person name="Kohler A."/>
            <person name="Barry K."/>
            <person name="LaButti K."/>
            <person name="Morin E."/>
            <person name="Salamov A."/>
            <person name="Lipzen A."/>
            <person name="Mereny Z."/>
            <person name="Hegedus B."/>
            <person name="Baldrian P."/>
            <person name="Stursova M."/>
            <person name="Weitz H."/>
            <person name="Taylor A."/>
            <person name="Grigoriev I.V."/>
            <person name="Nagy L.G."/>
            <person name="Martin F."/>
            <person name="Kauserud H."/>
        </authorList>
    </citation>
    <scope>NUCLEOTIDE SEQUENCE</scope>
    <source>
        <strain evidence="2">9284</strain>
    </source>
</reference>
<feature type="compositionally biased region" description="Basic and acidic residues" evidence="1">
    <location>
        <begin position="95"/>
        <end position="105"/>
    </location>
</feature>
<sequence length="215" mass="24130">MPAVTRAQYAKQTSIPATTAIATISSRLNPNATPLGDIPQGAGADGRLAMAHNVRPRPRGLLCPLSTSDPRFRGTDEADTGGHWNAVEEWFRRTSELRSTSEPRNSDVNMTDDEDPSVDEEMELWRLDAAEEGDPLRTIALPLHKPWPLPVEETDTDAKASNEKEALRDLLHAFPLHNKWEAIEEGDCFRVRNRDIWEVVKSEEKGRWVNGKEVK</sequence>
<gene>
    <name evidence="2" type="ORF">FB45DRAFT_1030850</name>
</gene>
<keyword evidence="3" id="KW-1185">Reference proteome</keyword>
<comment type="caution">
    <text evidence="2">The sequence shown here is derived from an EMBL/GenBank/DDBJ whole genome shotgun (WGS) entry which is preliminary data.</text>
</comment>
<organism evidence="2 3">
    <name type="scientific">Roridomyces roridus</name>
    <dbReference type="NCBI Taxonomy" id="1738132"/>
    <lineage>
        <taxon>Eukaryota</taxon>
        <taxon>Fungi</taxon>
        <taxon>Dikarya</taxon>
        <taxon>Basidiomycota</taxon>
        <taxon>Agaricomycotina</taxon>
        <taxon>Agaricomycetes</taxon>
        <taxon>Agaricomycetidae</taxon>
        <taxon>Agaricales</taxon>
        <taxon>Marasmiineae</taxon>
        <taxon>Mycenaceae</taxon>
        <taxon>Roridomyces</taxon>
    </lineage>
</organism>
<accession>A0AAD7BLN6</accession>
<evidence type="ECO:0000313" key="2">
    <source>
        <dbReference type="EMBL" id="KAJ7624710.1"/>
    </source>
</evidence>
<name>A0AAD7BLN6_9AGAR</name>
<feature type="region of interest" description="Disordered" evidence="1">
    <location>
        <begin position="95"/>
        <end position="118"/>
    </location>
</feature>
<protein>
    <submittedName>
        <fullName evidence="2">Uncharacterized protein</fullName>
    </submittedName>
</protein>
<evidence type="ECO:0000256" key="1">
    <source>
        <dbReference type="SAM" id="MobiDB-lite"/>
    </source>
</evidence>
<dbReference type="EMBL" id="JARKIF010000013">
    <property type="protein sequence ID" value="KAJ7624710.1"/>
    <property type="molecule type" value="Genomic_DNA"/>
</dbReference>
<evidence type="ECO:0000313" key="3">
    <source>
        <dbReference type="Proteomes" id="UP001221142"/>
    </source>
</evidence>
<dbReference type="Proteomes" id="UP001221142">
    <property type="component" value="Unassembled WGS sequence"/>
</dbReference>
<dbReference type="AlphaFoldDB" id="A0AAD7BLN6"/>